<name>A0ABT0LEE1_9GAMM</name>
<keyword evidence="1" id="KW-1133">Transmembrane helix</keyword>
<dbReference type="Proteomes" id="UP001203423">
    <property type="component" value="Unassembled WGS sequence"/>
</dbReference>
<evidence type="ECO:0000256" key="1">
    <source>
        <dbReference type="SAM" id="Phobius"/>
    </source>
</evidence>
<keyword evidence="3" id="KW-1185">Reference proteome</keyword>
<keyword evidence="1" id="KW-0812">Transmembrane</keyword>
<comment type="caution">
    <text evidence="2">The sequence shown here is derived from an EMBL/GenBank/DDBJ whole genome shotgun (WGS) entry which is preliminary data.</text>
</comment>
<evidence type="ECO:0000313" key="2">
    <source>
        <dbReference type="EMBL" id="MCL1126074.1"/>
    </source>
</evidence>
<dbReference type="RefSeq" id="WP_248941414.1">
    <property type="nucleotide sequence ID" value="NZ_JAKIKS010000072.1"/>
</dbReference>
<proteinExistence type="predicted"/>
<evidence type="ECO:0000313" key="3">
    <source>
        <dbReference type="Proteomes" id="UP001203423"/>
    </source>
</evidence>
<dbReference type="EMBL" id="JAKIKS010000072">
    <property type="protein sequence ID" value="MCL1126074.1"/>
    <property type="molecule type" value="Genomic_DNA"/>
</dbReference>
<protein>
    <submittedName>
        <fullName evidence="2">Uncharacterized protein</fullName>
    </submittedName>
</protein>
<gene>
    <name evidence="2" type="ORF">L2764_16730</name>
</gene>
<accession>A0ABT0LEE1</accession>
<feature type="transmembrane region" description="Helical" evidence="1">
    <location>
        <begin position="50"/>
        <end position="71"/>
    </location>
</feature>
<feature type="transmembrane region" description="Helical" evidence="1">
    <location>
        <begin position="110"/>
        <end position="133"/>
    </location>
</feature>
<feature type="transmembrane region" description="Helical" evidence="1">
    <location>
        <begin position="78"/>
        <end position="98"/>
    </location>
</feature>
<organism evidence="2 3">
    <name type="scientific">Shewanella surugensis</name>
    <dbReference type="NCBI Taxonomy" id="212020"/>
    <lineage>
        <taxon>Bacteria</taxon>
        <taxon>Pseudomonadati</taxon>
        <taxon>Pseudomonadota</taxon>
        <taxon>Gammaproteobacteria</taxon>
        <taxon>Alteromonadales</taxon>
        <taxon>Shewanellaceae</taxon>
        <taxon>Shewanella</taxon>
    </lineage>
</organism>
<feature type="transmembrane region" description="Helical" evidence="1">
    <location>
        <begin position="27"/>
        <end position="44"/>
    </location>
</feature>
<sequence length="137" mass="15665">MLDSNISPSSSGISFLKGHKIELAWKFYFYAFLSMTLMSYLGLMGQEVRFIDILDTLTSSIMLVALFGYIYKKNIFPAYVWIFVGIFCLSENVLYSYLSHVTLHGNSPSVIYTFGTILLWLINLPALLAIFLYSRSR</sequence>
<reference evidence="2 3" key="1">
    <citation type="submission" date="2022-01" db="EMBL/GenBank/DDBJ databases">
        <title>Whole genome-based taxonomy of the Shewanellaceae.</title>
        <authorList>
            <person name="Martin-Rodriguez A.J."/>
        </authorList>
    </citation>
    <scope>NUCLEOTIDE SEQUENCE [LARGE SCALE GENOMIC DNA]</scope>
    <source>
        <strain evidence="2 3">DSM 17177</strain>
    </source>
</reference>
<keyword evidence="1" id="KW-0472">Membrane</keyword>